<evidence type="ECO:0000256" key="2">
    <source>
        <dbReference type="ARBA" id="ARBA00022729"/>
    </source>
</evidence>
<dbReference type="PROSITE" id="PS51257">
    <property type="entry name" value="PROKAR_LIPOPROTEIN"/>
    <property type="match status" value="1"/>
</dbReference>
<dbReference type="InterPro" id="IPR050555">
    <property type="entry name" value="Bact_Solute-Bind_Prot2"/>
</dbReference>
<gene>
    <name evidence="5" type="ORF">EEJ42_47175</name>
</gene>
<protein>
    <submittedName>
        <fullName evidence="5">Sugar ABC transporter substrate-binding protein</fullName>
    </submittedName>
</protein>
<comment type="caution">
    <text evidence="5">The sequence shown here is derived from an EMBL/GenBank/DDBJ whole genome shotgun (WGS) entry which is preliminary data.</text>
</comment>
<reference evidence="5 6" key="1">
    <citation type="submission" date="2018-11" db="EMBL/GenBank/DDBJ databases">
        <title>The Potential of Streptomyces as Biocontrol Agents against the Tomato grey mould, Botrytis cinerea (Gray mold) Frontiers in Microbiology.</title>
        <authorList>
            <person name="Li D."/>
        </authorList>
    </citation>
    <scope>NUCLEOTIDE SEQUENCE [LARGE SCALE GENOMIC DNA]</scope>
    <source>
        <strain evidence="5 6">NEAU-LD23</strain>
    </source>
</reference>
<dbReference type="SUPFAM" id="SSF53822">
    <property type="entry name" value="Periplasmic binding protein-like I"/>
    <property type="match status" value="1"/>
</dbReference>
<dbReference type="Pfam" id="PF13407">
    <property type="entry name" value="Peripla_BP_4"/>
    <property type="match status" value="1"/>
</dbReference>
<dbReference type="PANTHER" id="PTHR30036">
    <property type="entry name" value="D-XYLOSE-BINDING PERIPLASMIC PROTEIN"/>
    <property type="match status" value="1"/>
</dbReference>
<keyword evidence="2 3" id="KW-0732">Signal</keyword>
<accession>A0A3M8SPI5</accession>
<dbReference type="PANTHER" id="PTHR30036:SF1">
    <property type="entry name" value="D-XYLOSE-BINDING PERIPLASMIC PROTEIN"/>
    <property type="match status" value="1"/>
</dbReference>
<feature type="chain" id="PRO_5038466780" evidence="3">
    <location>
        <begin position="26"/>
        <end position="362"/>
    </location>
</feature>
<dbReference type="RefSeq" id="WP_123108305.1">
    <property type="nucleotide sequence ID" value="NZ_RIBZ01000870.1"/>
</dbReference>
<evidence type="ECO:0000259" key="4">
    <source>
        <dbReference type="Pfam" id="PF13407"/>
    </source>
</evidence>
<dbReference type="Gene3D" id="3.40.50.2300">
    <property type="match status" value="2"/>
</dbReference>
<dbReference type="AlphaFoldDB" id="A0A3M8SPI5"/>
<evidence type="ECO:0000313" key="6">
    <source>
        <dbReference type="Proteomes" id="UP000275401"/>
    </source>
</evidence>
<organism evidence="5 6">
    <name type="scientific">Streptomyces botrytidirepellens</name>
    <dbReference type="NCBI Taxonomy" id="2486417"/>
    <lineage>
        <taxon>Bacteria</taxon>
        <taxon>Bacillati</taxon>
        <taxon>Actinomycetota</taxon>
        <taxon>Actinomycetes</taxon>
        <taxon>Kitasatosporales</taxon>
        <taxon>Streptomycetaceae</taxon>
        <taxon>Streptomyces</taxon>
    </lineage>
</organism>
<keyword evidence="6" id="KW-1185">Reference proteome</keyword>
<name>A0A3M8SPI5_9ACTN</name>
<evidence type="ECO:0000256" key="1">
    <source>
        <dbReference type="ARBA" id="ARBA00004196"/>
    </source>
</evidence>
<feature type="domain" description="Periplasmic binding protein" evidence="4">
    <location>
        <begin position="39"/>
        <end position="298"/>
    </location>
</feature>
<comment type="subcellular location">
    <subcellularLocation>
        <location evidence="1">Cell envelope</location>
    </subcellularLocation>
</comment>
<dbReference type="Proteomes" id="UP000275401">
    <property type="component" value="Unassembled WGS sequence"/>
</dbReference>
<sequence>MRMSRTHSALAAVAAGLLAVSLASCGNNGGAQDGNGFTVGLLLPSQQVTRYEKSDRPMIEKRVKELCPGCTVDHANAGDDVASQQRQMNSMITRGVGALILDAVDAKALRSSVQAAHKAGIPVVAYDRLAEGPISGYASFNGGQVGRLQARALLDAMRAKGDGRQIVMMNGDPSSPNAIWFRKGALSVLKDKVRIGKSYDVVEYRPDNAYDNMRAAITALGPHRIGGVLAVNDSVASGAISALKSARVRPVPPVTGQDADLDAVQRIVSGDQYMTVYKPFKAEAHAVAAMAVALGRGQSLRHIARTTVDNATTENIPASLLTPVAVTAANIRKTLIKDGVYTVEDICTPKLRSACDKAGLTR</sequence>
<dbReference type="InterPro" id="IPR028082">
    <property type="entry name" value="Peripla_BP_I"/>
</dbReference>
<dbReference type="InterPro" id="IPR025997">
    <property type="entry name" value="SBP_2_dom"/>
</dbReference>
<evidence type="ECO:0000313" key="5">
    <source>
        <dbReference type="EMBL" id="RNF81104.1"/>
    </source>
</evidence>
<dbReference type="GO" id="GO:0030288">
    <property type="term" value="C:outer membrane-bounded periplasmic space"/>
    <property type="evidence" value="ECO:0007669"/>
    <property type="project" value="TreeGrafter"/>
</dbReference>
<dbReference type="EMBL" id="RIBZ01000870">
    <property type="protein sequence ID" value="RNF81104.1"/>
    <property type="molecule type" value="Genomic_DNA"/>
</dbReference>
<feature type="signal peptide" evidence="3">
    <location>
        <begin position="1"/>
        <end position="25"/>
    </location>
</feature>
<dbReference type="GO" id="GO:0030246">
    <property type="term" value="F:carbohydrate binding"/>
    <property type="evidence" value="ECO:0007669"/>
    <property type="project" value="TreeGrafter"/>
</dbReference>
<evidence type="ECO:0000256" key="3">
    <source>
        <dbReference type="SAM" id="SignalP"/>
    </source>
</evidence>
<proteinExistence type="predicted"/>